<feature type="region of interest" description="Disordered" evidence="1">
    <location>
        <begin position="467"/>
        <end position="506"/>
    </location>
</feature>
<protein>
    <submittedName>
        <fullName evidence="4">Reverse transcriptase Ty1/copia-type domain-containing protein</fullName>
    </submittedName>
</protein>
<evidence type="ECO:0000313" key="4">
    <source>
        <dbReference type="WBParaSite" id="EVEC_0000377701-mRNA-1"/>
    </source>
</evidence>
<organism evidence="4">
    <name type="scientific">Enterobius vermicularis</name>
    <name type="common">Human pinworm</name>
    <dbReference type="NCBI Taxonomy" id="51028"/>
    <lineage>
        <taxon>Eukaryota</taxon>
        <taxon>Metazoa</taxon>
        <taxon>Ecdysozoa</taxon>
        <taxon>Nematoda</taxon>
        <taxon>Chromadorea</taxon>
        <taxon>Rhabditida</taxon>
        <taxon>Spirurina</taxon>
        <taxon>Oxyuridomorpha</taxon>
        <taxon>Oxyuroidea</taxon>
        <taxon>Oxyuridae</taxon>
        <taxon>Enterobius</taxon>
    </lineage>
</organism>
<accession>A0A0N4V1F2</accession>
<dbReference type="WBParaSite" id="EVEC_0000377701-mRNA-1">
    <property type="protein sequence ID" value="EVEC_0000377701-mRNA-1"/>
    <property type="gene ID" value="EVEC_0000377701"/>
</dbReference>
<sequence length="506" mass="57535">MNYLTEDFDSLTALPLGIWQTENECTFEELPIRNGLQYDSVCVDNHSDRASPNVSKTYTELHVFPKQEVDSPSFLPLAIPFTDITNAENYEQNVCAMVEEESYPKGPYLPDTSNLKNRGLTHRSPVKESFTGALGVLLLYTLDVAIGVTDAVQFDDRAPAKFTFETRVEPVNQIPQVCALQSVASDETQVTGGDKKHVEATGPIRSFTVCEEASNGETLGILKLLFCVYGYHLFDGNSFKNNYPTKERIKVSLKGQQKNAKVKGRNKQSRRRKLEEFDKDNNNSDYSDTSAGKKMKPFGKAKFKAEKWNMVFQRKAFLIRYSDVDFFDSNQIWCVVNHKVIRKYVLDRCLTEGERVYKKTNRLAGWLCNESQHYYPVEVIEVGKDYDEVTIVYPEIDALRMARNAFKTEETGDEKVTLTAYENSIEIHVVEFSTNRGKKSLQKNNLQNAFQGSNDIVEAKVEVVEEHETYSQMPSTSVASDAADPWGTTLLEEEDDEEEDEEVEED</sequence>
<evidence type="ECO:0000313" key="2">
    <source>
        <dbReference type="EMBL" id="VDD88342.1"/>
    </source>
</evidence>
<proteinExistence type="predicted"/>
<evidence type="ECO:0000313" key="3">
    <source>
        <dbReference type="Proteomes" id="UP000274131"/>
    </source>
</evidence>
<reference evidence="4" key="1">
    <citation type="submission" date="2017-02" db="UniProtKB">
        <authorList>
            <consortium name="WormBaseParasite"/>
        </authorList>
    </citation>
    <scope>IDENTIFICATION</scope>
</reference>
<feature type="compositionally biased region" description="Basic and acidic residues" evidence="1">
    <location>
        <begin position="273"/>
        <end position="282"/>
    </location>
</feature>
<keyword evidence="3" id="KW-1185">Reference proteome</keyword>
<feature type="compositionally biased region" description="Polar residues" evidence="1">
    <location>
        <begin position="470"/>
        <end position="479"/>
    </location>
</feature>
<gene>
    <name evidence="2" type="ORF">EVEC_LOCUS3485</name>
</gene>
<dbReference type="EMBL" id="UXUI01007605">
    <property type="protein sequence ID" value="VDD88342.1"/>
    <property type="molecule type" value="Genomic_DNA"/>
</dbReference>
<feature type="region of interest" description="Disordered" evidence="1">
    <location>
        <begin position="254"/>
        <end position="292"/>
    </location>
</feature>
<dbReference type="AlphaFoldDB" id="A0A0N4V1F2"/>
<name>A0A0N4V1F2_ENTVE</name>
<reference evidence="2 3" key="2">
    <citation type="submission" date="2018-10" db="EMBL/GenBank/DDBJ databases">
        <authorList>
            <consortium name="Pathogen Informatics"/>
        </authorList>
    </citation>
    <scope>NUCLEOTIDE SEQUENCE [LARGE SCALE GENOMIC DNA]</scope>
</reference>
<dbReference type="Proteomes" id="UP000274131">
    <property type="component" value="Unassembled WGS sequence"/>
</dbReference>
<evidence type="ECO:0000256" key="1">
    <source>
        <dbReference type="SAM" id="MobiDB-lite"/>
    </source>
</evidence>
<feature type="compositionally biased region" description="Acidic residues" evidence="1">
    <location>
        <begin position="491"/>
        <end position="506"/>
    </location>
</feature>
<feature type="compositionally biased region" description="Basic residues" evidence="1">
    <location>
        <begin position="260"/>
        <end position="272"/>
    </location>
</feature>
<dbReference type="OrthoDB" id="5808918at2759"/>